<dbReference type="AlphaFoldDB" id="W2P8T5"/>
<dbReference type="STRING" id="761204.W2P8T5"/>
<proteinExistence type="predicted"/>
<reference evidence="2" key="1">
    <citation type="submission" date="2011-12" db="EMBL/GenBank/DDBJ databases">
        <authorList>
            <consortium name="The Broad Institute Genome Sequencing Platform"/>
            <person name="Russ C."/>
            <person name="Tyler B."/>
            <person name="Panabieres F."/>
            <person name="Shan W."/>
            <person name="Tripathy S."/>
            <person name="Grunwald N."/>
            <person name="Machado M."/>
            <person name="Young S.K."/>
            <person name="Zeng Q."/>
            <person name="Gargeya S."/>
            <person name="Fitzgerald M."/>
            <person name="Haas B."/>
            <person name="Abouelleil A."/>
            <person name="Alvarado L."/>
            <person name="Arachchi H.M."/>
            <person name="Berlin A."/>
            <person name="Chapman S.B."/>
            <person name="Gearin G."/>
            <person name="Goldberg J."/>
            <person name="Griggs A."/>
            <person name="Gujja S."/>
            <person name="Hansen M."/>
            <person name="Heiman D."/>
            <person name="Howarth C."/>
            <person name="Larimer J."/>
            <person name="Lui A."/>
            <person name="MacDonald P.J.P."/>
            <person name="McCowen C."/>
            <person name="Montmayeur A."/>
            <person name="Murphy C."/>
            <person name="Neiman D."/>
            <person name="Pearson M."/>
            <person name="Priest M."/>
            <person name="Roberts A."/>
            <person name="Saif S."/>
            <person name="Shea T."/>
            <person name="Sisk P."/>
            <person name="Stolte C."/>
            <person name="Sykes S."/>
            <person name="Wortman J."/>
            <person name="Nusbaum C."/>
            <person name="Birren B."/>
        </authorList>
    </citation>
    <scope>NUCLEOTIDE SEQUENCE [LARGE SCALE GENOMIC DNA]</scope>
    <source>
        <strain evidence="2">INRA-310</strain>
    </source>
</reference>
<gene>
    <name evidence="1" type="ORF">PPTG_20288</name>
</gene>
<dbReference type="Proteomes" id="UP000018817">
    <property type="component" value="Unassembled WGS sequence"/>
</dbReference>
<dbReference type="GeneID" id="20188908"/>
<dbReference type="RefSeq" id="XP_008917280.1">
    <property type="nucleotide sequence ID" value="XM_008919032.1"/>
</dbReference>
<evidence type="ECO:0000313" key="1">
    <source>
        <dbReference type="EMBL" id="ETM97422.1"/>
    </source>
</evidence>
<reference evidence="1 2" key="2">
    <citation type="submission" date="2013-11" db="EMBL/GenBank/DDBJ databases">
        <title>The Genome Sequence of Phytophthora parasitica INRA-310.</title>
        <authorList>
            <consortium name="The Broad Institute Genomics Platform"/>
            <person name="Russ C."/>
            <person name="Tyler B."/>
            <person name="Panabieres F."/>
            <person name="Shan W."/>
            <person name="Tripathy S."/>
            <person name="Grunwald N."/>
            <person name="Machado M."/>
            <person name="Johnson C.S."/>
            <person name="Arredondo F."/>
            <person name="Hong C."/>
            <person name="Coffey M."/>
            <person name="Young S.K."/>
            <person name="Zeng Q."/>
            <person name="Gargeya S."/>
            <person name="Fitzgerald M."/>
            <person name="Abouelleil A."/>
            <person name="Alvarado L."/>
            <person name="Chapman S.B."/>
            <person name="Gainer-Dewar J."/>
            <person name="Goldberg J."/>
            <person name="Griggs A."/>
            <person name="Gujja S."/>
            <person name="Hansen M."/>
            <person name="Howarth C."/>
            <person name="Imamovic A."/>
            <person name="Ireland A."/>
            <person name="Larimer J."/>
            <person name="McCowan C."/>
            <person name="Murphy C."/>
            <person name="Pearson M."/>
            <person name="Poon T.W."/>
            <person name="Priest M."/>
            <person name="Roberts A."/>
            <person name="Saif S."/>
            <person name="Shea T."/>
            <person name="Sykes S."/>
            <person name="Wortman J."/>
            <person name="Nusbaum C."/>
            <person name="Birren B."/>
        </authorList>
    </citation>
    <scope>NUCLEOTIDE SEQUENCE [LARGE SCALE GENOMIC DNA]</scope>
    <source>
        <strain evidence="1 2">INRA-310</strain>
    </source>
</reference>
<sequence length="52" mass="5517">MNRKTLATLDTGVVFDTAPLLRSYSYVRMQPSASYTIGSVASAVFAAGESKS</sequence>
<dbReference type="EMBL" id="KI670006">
    <property type="protein sequence ID" value="ETM97422.1"/>
    <property type="molecule type" value="Genomic_DNA"/>
</dbReference>
<organism evidence="1 2">
    <name type="scientific">Phytophthora nicotianae (strain INRA-310)</name>
    <name type="common">Phytophthora parasitica</name>
    <dbReference type="NCBI Taxonomy" id="761204"/>
    <lineage>
        <taxon>Eukaryota</taxon>
        <taxon>Sar</taxon>
        <taxon>Stramenopiles</taxon>
        <taxon>Oomycota</taxon>
        <taxon>Peronosporomycetes</taxon>
        <taxon>Peronosporales</taxon>
        <taxon>Peronosporaceae</taxon>
        <taxon>Phytophthora</taxon>
    </lineage>
</organism>
<protein>
    <submittedName>
        <fullName evidence="1">Uncharacterized protein</fullName>
    </submittedName>
</protein>
<dbReference type="VEuPathDB" id="FungiDB:PPTG_20288"/>
<evidence type="ECO:0000313" key="2">
    <source>
        <dbReference type="Proteomes" id="UP000018817"/>
    </source>
</evidence>
<name>W2P8T5_PHYN3</name>
<accession>W2P8T5</accession>